<comment type="caution">
    <text evidence="1">The sequence shown here is derived from an EMBL/GenBank/DDBJ whole genome shotgun (WGS) entry which is preliminary data.</text>
</comment>
<evidence type="ECO:0000313" key="2">
    <source>
        <dbReference type="Proteomes" id="UP000070513"/>
    </source>
</evidence>
<accession>A0A135W8C8</accession>
<evidence type="ECO:0000313" key="1">
    <source>
        <dbReference type="EMBL" id="KXH81107.1"/>
    </source>
</evidence>
<sequence length="95" mass="10930">MKARTSFSVFCFGTFTDSVKLSRGILLTKGFRRKLQRPLLTITITLSGYSEIETSLPQQVIPEVEKIKKLILITPDNNRIADEKKVSEWFPVNYH</sequence>
<dbReference type="EMBL" id="LPUR01000016">
    <property type="protein sequence ID" value="KXH81107.1"/>
    <property type="molecule type" value="Genomic_DNA"/>
</dbReference>
<organism evidence="1 2">
    <name type="scientific">Chryseobacterium kwangjuense</name>
    <dbReference type="NCBI Taxonomy" id="267125"/>
    <lineage>
        <taxon>Bacteria</taxon>
        <taxon>Pseudomonadati</taxon>
        <taxon>Bacteroidota</taxon>
        <taxon>Flavobacteriia</taxon>
        <taxon>Flavobacteriales</taxon>
        <taxon>Weeksellaceae</taxon>
        <taxon>Chryseobacterium group</taxon>
        <taxon>Chryseobacterium</taxon>
    </lineage>
</organism>
<name>A0A135W8C8_9FLAO</name>
<reference evidence="2" key="1">
    <citation type="submission" date="2015-12" db="EMBL/GenBank/DDBJ databases">
        <title>Genome sequence of a biocontrol rhizobacterium Chryseobacterium kwangjuense strain KJ1R5 isolated from pepper (Capsicum annuum L.).</title>
        <authorList>
            <person name="Jeong J.-J."/>
            <person name="Park H."/>
            <person name="Mannaa M."/>
            <person name="Sang M.K."/>
            <person name="Choi I.-G."/>
            <person name="Kim K.D."/>
        </authorList>
    </citation>
    <scope>NUCLEOTIDE SEQUENCE [LARGE SCALE GENOMIC DNA]</scope>
    <source>
        <strain evidence="2">KJ1R5</strain>
    </source>
</reference>
<dbReference type="AlphaFoldDB" id="A0A135W8C8"/>
<protein>
    <submittedName>
        <fullName evidence="1">Uncharacterized protein</fullName>
    </submittedName>
</protein>
<dbReference type="Proteomes" id="UP000070513">
    <property type="component" value="Unassembled WGS sequence"/>
</dbReference>
<gene>
    <name evidence="1" type="ORF">AU378_15400</name>
</gene>
<reference evidence="1 2" key="2">
    <citation type="journal article" date="2016" name="Genome Announc.">
        <title>Draft Genome Sequence of a Biocontrol Rhizobacterium, Chryseobacterium kwangjuense Strain KJ1R5, Isolated from Pepper (Capsicum annuum).</title>
        <authorList>
            <person name="Jeong J.J."/>
            <person name="Park H."/>
            <person name="Park B.H."/>
            <person name="Mannaa M."/>
            <person name="Sang M.K."/>
            <person name="Choi I.G."/>
            <person name="Kim K.D."/>
        </authorList>
    </citation>
    <scope>NUCLEOTIDE SEQUENCE [LARGE SCALE GENOMIC DNA]</scope>
    <source>
        <strain evidence="1 2">KJ1R5</strain>
    </source>
</reference>
<proteinExistence type="predicted"/>